<gene>
    <name evidence="2" type="ORF">Salat_2734100</name>
</gene>
<protein>
    <submittedName>
        <fullName evidence="2">Uncharacterized protein</fullName>
    </submittedName>
</protein>
<dbReference type="Proteomes" id="UP001293254">
    <property type="component" value="Unassembled WGS sequence"/>
</dbReference>
<sequence>MNRISVDKYVWEQIAKAKSIGKAYVNAPEPQWSALWILFGECPLGNDFEDESVYFDRADTCLDDEWVHVMPPLADESSEENSYEHIDDSDDEDPLWWAFVQEYYALDSGTASANNHSMTIRRPATSGYDTPLQQSPQKDVATPSSYAPNDLDPSE</sequence>
<evidence type="ECO:0000313" key="2">
    <source>
        <dbReference type="EMBL" id="KAK4413215.1"/>
    </source>
</evidence>
<evidence type="ECO:0000256" key="1">
    <source>
        <dbReference type="SAM" id="MobiDB-lite"/>
    </source>
</evidence>
<reference evidence="2" key="1">
    <citation type="submission" date="2020-06" db="EMBL/GenBank/DDBJ databases">
        <authorList>
            <person name="Li T."/>
            <person name="Hu X."/>
            <person name="Zhang T."/>
            <person name="Song X."/>
            <person name="Zhang H."/>
            <person name="Dai N."/>
            <person name="Sheng W."/>
            <person name="Hou X."/>
            <person name="Wei L."/>
        </authorList>
    </citation>
    <scope>NUCLEOTIDE SEQUENCE</scope>
    <source>
        <strain evidence="2">3651</strain>
        <tissue evidence="2">Leaf</tissue>
    </source>
</reference>
<feature type="compositionally biased region" description="Polar residues" evidence="1">
    <location>
        <begin position="127"/>
        <end position="147"/>
    </location>
</feature>
<dbReference type="EMBL" id="JACGWO010000012">
    <property type="protein sequence ID" value="KAK4413215.1"/>
    <property type="molecule type" value="Genomic_DNA"/>
</dbReference>
<reference evidence="2" key="2">
    <citation type="journal article" date="2024" name="Plant">
        <title>Genomic evolution and insights into agronomic trait innovations of Sesamum species.</title>
        <authorList>
            <person name="Miao H."/>
            <person name="Wang L."/>
            <person name="Qu L."/>
            <person name="Liu H."/>
            <person name="Sun Y."/>
            <person name="Le M."/>
            <person name="Wang Q."/>
            <person name="Wei S."/>
            <person name="Zheng Y."/>
            <person name="Lin W."/>
            <person name="Duan Y."/>
            <person name="Cao H."/>
            <person name="Xiong S."/>
            <person name="Wang X."/>
            <person name="Wei L."/>
            <person name="Li C."/>
            <person name="Ma Q."/>
            <person name="Ju M."/>
            <person name="Zhao R."/>
            <person name="Li G."/>
            <person name="Mu C."/>
            <person name="Tian Q."/>
            <person name="Mei H."/>
            <person name="Zhang T."/>
            <person name="Gao T."/>
            <person name="Zhang H."/>
        </authorList>
    </citation>
    <scope>NUCLEOTIDE SEQUENCE</scope>
    <source>
        <strain evidence="2">3651</strain>
    </source>
</reference>
<name>A0AAE1XJP8_9LAMI</name>
<comment type="caution">
    <text evidence="2">The sequence shown here is derived from an EMBL/GenBank/DDBJ whole genome shotgun (WGS) entry which is preliminary data.</text>
</comment>
<organism evidence="2 3">
    <name type="scientific">Sesamum alatum</name>
    <dbReference type="NCBI Taxonomy" id="300844"/>
    <lineage>
        <taxon>Eukaryota</taxon>
        <taxon>Viridiplantae</taxon>
        <taxon>Streptophyta</taxon>
        <taxon>Embryophyta</taxon>
        <taxon>Tracheophyta</taxon>
        <taxon>Spermatophyta</taxon>
        <taxon>Magnoliopsida</taxon>
        <taxon>eudicotyledons</taxon>
        <taxon>Gunneridae</taxon>
        <taxon>Pentapetalae</taxon>
        <taxon>asterids</taxon>
        <taxon>lamiids</taxon>
        <taxon>Lamiales</taxon>
        <taxon>Pedaliaceae</taxon>
        <taxon>Sesamum</taxon>
    </lineage>
</organism>
<dbReference type="AlphaFoldDB" id="A0AAE1XJP8"/>
<evidence type="ECO:0000313" key="3">
    <source>
        <dbReference type="Proteomes" id="UP001293254"/>
    </source>
</evidence>
<feature type="region of interest" description="Disordered" evidence="1">
    <location>
        <begin position="121"/>
        <end position="155"/>
    </location>
</feature>
<accession>A0AAE1XJP8</accession>
<keyword evidence="3" id="KW-1185">Reference proteome</keyword>
<proteinExistence type="predicted"/>